<evidence type="ECO:0000256" key="5">
    <source>
        <dbReference type="ARBA" id="ARBA00023136"/>
    </source>
</evidence>
<comment type="subcellular location">
    <subcellularLocation>
        <location evidence="1">Membrane</location>
        <topology evidence="1">Multi-pass membrane protein</topology>
    </subcellularLocation>
</comment>
<name>A0A3S0RB57_9BACT</name>
<feature type="transmembrane region" description="Helical" evidence="6">
    <location>
        <begin position="210"/>
        <end position="230"/>
    </location>
</feature>
<accession>A0A3S0RB57</accession>
<feature type="transmembrane region" description="Helical" evidence="6">
    <location>
        <begin position="87"/>
        <end position="109"/>
    </location>
</feature>
<organism evidence="7 8">
    <name type="scientific">Prevotella koreensis</name>
    <dbReference type="NCBI Taxonomy" id="2490854"/>
    <lineage>
        <taxon>Bacteria</taxon>
        <taxon>Pseudomonadati</taxon>
        <taxon>Bacteroidota</taxon>
        <taxon>Bacteroidia</taxon>
        <taxon>Bacteroidales</taxon>
        <taxon>Prevotellaceae</taxon>
        <taxon>Prevotella</taxon>
    </lineage>
</organism>
<reference evidence="7 8" key="1">
    <citation type="submission" date="2018-12" db="EMBL/GenBank/DDBJ databases">
        <title>Genome sequencing of Prevotella sp. KCOM 3155 (= JS262).</title>
        <authorList>
            <person name="Kook J.-K."/>
            <person name="Park S.-N."/>
            <person name="Lim Y.K."/>
        </authorList>
    </citation>
    <scope>NUCLEOTIDE SEQUENCE [LARGE SCALE GENOMIC DNA]</scope>
    <source>
        <strain evidence="7 8">KCOM 3155</strain>
    </source>
</reference>
<evidence type="ECO:0000256" key="1">
    <source>
        <dbReference type="ARBA" id="ARBA00004141"/>
    </source>
</evidence>
<feature type="transmembrane region" description="Helical" evidence="6">
    <location>
        <begin position="28"/>
        <end position="55"/>
    </location>
</feature>
<dbReference type="AlphaFoldDB" id="A0A3S0RB57"/>
<evidence type="ECO:0000313" key="8">
    <source>
        <dbReference type="Proteomes" id="UP000278983"/>
    </source>
</evidence>
<dbReference type="OrthoDB" id="9793828at2"/>
<evidence type="ECO:0000256" key="6">
    <source>
        <dbReference type="RuleBase" id="RU004379"/>
    </source>
</evidence>
<dbReference type="CDD" id="cd10432">
    <property type="entry name" value="BI-1-like_bacterial"/>
    <property type="match status" value="1"/>
</dbReference>
<dbReference type="Pfam" id="PF01027">
    <property type="entry name" value="Bax1-I"/>
    <property type="match status" value="1"/>
</dbReference>
<gene>
    <name evidence="7" type="ORF">EHV08_08665</name>
</gene>
<keyword evidence="5 6" id="KW-0472">Membrane</keyword>
<evidence type="ECO:0000256" key="4">
    <source>
        <dbReference type="ARBA" id="ARBA00022989"/>
    </source>
</evidence>
<dbReference type="EMBL" id="RYYU01000001">
    <property type="protein sequence ID" value="RUL59822.1"/>
    <property type="molecule type" value="Genomic_DNA"/>
</dbReference>
<feature type="transmembrane region" description="Helical" evidence="6">
    <location>
        <begin position="115"/>
        <end position="136"/>
    </location>
</feature>
<dbReference type="PANTHER" id="PTHR23291">
    <property type="entry name" value="BAX INHIBITOR-RELATED"/>
    <property type="match status" value="1"/>
</dbReference>
<sequence>MTEERLYELIQEKERRASVAMPATMRKVYIWMTLALAITGFTAWMVADTGLWFTIASNRMLFWGMIIAELGMVFGISAGINKLSASVATLLFALYSLLNGVTLVSIFIIFDIGSIASVFFIAAGMFAAMGVIGMVLKTDLSKFGNILFMGVIGLIIASLVNVFFIKSGMMELIVSWVGVIIFAGLTMYDTQRIKQMLVNADQPEETMQKIALLGALSLYLDFINMFLYLLRIFGGSRN</sequence>
<comment type="similarity">
    <text evidence="2 6">Belongs to the BI1 family.</text>
</comment>
<feature type="transmembrane region" description="Helical" evidence="6">
    <location>
        <begin position="143"/>
        <end position="164"/>
    </location>
</feature>
<keyword evidence="3 6" id="KW-0812">Transmembrane</keyword>
<comment type="caution">
    <text evidence="7">The sequence shown here is derived from an EMBL/GenBank/DDBJ whole genome shotgun (WGS) entry which is preliminary data.</text>
</comment>
<protein>
    <submittedName>
        <fullName evidence="7">Bax inhibitor-1/YccA family protein</fullName>
    </submittedName>
</protein>
<keyword evidence="8" id="KW-1185">Reference proteome</keyword>
<evidence type="ECO:0000256" key="3">
    <source>
        <dbReference type="ARBA" id="ARBA00022692"/>
    </source>
</evidence>
<feature type="transmembrane region" description="Helical" evidence="6">
    <location>
        <begin position="170"/>
        <end position="189"/>
    </location>
</feature>
<feature type="transmembrane region" description="Helical" evidence="6">
    <location>
        <begin position="61"/>
        <end position="80"/>
    </location>
</feature>
<dbReference type="Proteomes" id="UP000278983">
    <property type="component" value="Unassembled WGS sequence"/>
</dbReference>
<dbReference type="GO" id="GO:0005886">
    <property type="term" value="C:plasma membrane"/>
    <property type="evidence" value="ECO:0007669"/>
    <property type="project" value="TreeGrafter"/>
</dbReference>
<dbReference type="InterPro" id="IPR006214">
    <property type="entry name" value="Bax_inhibitor_1-related"/>
</dbReference>
<dbReference type="RefSeq" id="WP_126678925.1">
    <property type="nucleotide sequence ID" value="NZ_RYYU01000001.1"/>
</dbReference>
<dbReference type="PANTHER" id="PTHR23291:SF50">
    <property type="entry name" value="PROTEIN LIFEGUARD 4"/>
    <property type="match status" value="1"/>
</dbReference>
<proteinExistence type="inferred from homology"/>
<keyword evidence="4 6" id="KW-1133">Transmembrane helix</keyword>
<evidence type="ECO:0000256" key="2">
    <source>
        <dbReference type="ARBA" id="ARBA00010350"/>
    </source>
</evidence>
<evidence type="ECO:0000313" key="7">
    <source>
        <dbReference type="EMBL" id="RUL59822.1"/>
    </source>
</evidence>